<comment type="caution">
    <text evidence="2">The sequence shown here is derived from an EMBL/GenBank/DDBJ whole genome shotgun (WGS) entry which is preliminary data.</text>
</comment>
<organism evidence="2 4">
    <name type="scientific">Acetobacter indonesiensis</name>
    <dbReference type="NCBI Taxonomy" id="104101"/>
    <lineage>
        <taxon>Bacteria</taxon>
        <taxon>Pseudomonadati</taxon>
        <taxon>Pseudomonadota</taxon>
        <taxon>Alphaproteobacteria</taxon>
        <taxon>Acetobacterales</taxon>
        <taxon>Acetobacteraceae</taxon>
        <taxon>Acetobacter</taxon>
    </lineage>
</organism>
<reference evidence="1 3" key="1">
    <citation type="submission" date="2012-11" db="EMBL/GenBank/DDBJ databases">
        <title>Whole genome sequence of Acetobacter indonesiensis 5H-1.</title>
        <authorList>
            <person name="Azuma Y."/>
            <person name="Higashiura N."/>
            <person name="Hirakawa H."/>
            <person name="Matsushita K."/>
        </authorList>
    </citation>
    <scope>NUCLEOTIDE SEQUENCE [LARGE SCALE GENOMIC DNA]</scope>
    <source>
        <strain evidence="1 3">5H-1</strain>
    </source>
</reference>
<gene>
    <name evidence="1" type="ORF">Abin_011_013</name>
    <name evidence="2" type="ORF">AIN02nite_14510</name>
</gene>
<dbReference type="Proteomes" id="UP000321104">
    <property type="component" value="Unassembled WGS sequence"/>
</dbReference>
<dbReference type="EMBL" id="BAMW01000011">
    <property type="protein sequence ID" value="GAN62607.1"/>
    <property type="molecule type" value="Genomic_DNA"/>
</dbReference>
<reference evidence="2 4" key="2">
    <citation type="submission" date="2019-07" db="EMBL/GenBank/DDBJ databases">
        <title>Whole genome shotgun sequence of Acetobacter indonesiensis NBRC 16471.</title>
        <authorList>
            <person name="Hosoyama A."/>
            <person name="Uohara A."/>
            <person name="Ohji S."/>
            <person name="Ichikawa N."/>
        </authorList>
    </citation>
    <scope>NUCLEOTIDE SEQUENCE [LARGE SCALE GENOMIC DNA]</scope>
    <source>
        <strain evidence="2 4">NBRC 16471</strain>
    </source>
</reference>
<proteinExistence type="predicted"/>
<accession>A0A6N3T2N5</accession>
<evidence type="ECO:0000313" key="1">
    <source>
        <dbReference type="EMBL" id="GAN62607.1"/>
    </source>
</evidence>
<evidence type="ECO:0000313" key="4">
    <source>
        <dbReference type="Proteomes" id="UP000321104"/>
    </source>
</evidence>
<evidence type="ECO:0000313" key="2">
    <source>
        <dbReference type="EMBL" id="GEN03426.1"/>
    </source>
</evidence>
<sequence>MKKEVSIIEKRLLMESVMDVSTLKELLTKKLMTPSLRRNAATWAITERSYTERRACQLVGIDPKTWHYASYRPDDKGARARLRDLAESGAGSGVEFNAQ</sequence>
<name>A0A6N3T2N5_9PROT</name>
<keyword evidence="3" id="KW-1185">Reference proteome</keyword>
<dbReference type="AlphaFoldDB" id="A0A6N3T2N5"/>
<protein>
    <submittedName>
        <fullName evidence="1">Transposase IS3</fullName>
    </submittedName>
</protein>
<dbReference type="EMBL" id="BJXQ01000007">
    <property type="protein sequence ID" value="GEN03426.1"/>
    <property type="molecule type" value="Genomic_DNA"/>
</dbReference>
<dbReference type="Proteomes" id="UP000032673">
    <property type="component" value="Unassembled WGS sequence"/>
</dbReference>
<evidence type="ECO:0000313" key="3">
    <source>
        <dbReference type="Proteomes" id="UP000032673"/>
    </source>
</evidence>